<keyword evidence="4" id="KW-0479">Metal-binding</keyword>
<dbReference type="InterPro" id="IPR035979">
    <property type="entry name" value="RBD_domain_sf"/>
</dbReference>
<keyword evidence="3" id="KW-0539">Nucleus</keyword>
<evidence type="ECO:0000259" key="7">
    <source>
        <dbReference type="PROSITE" id="PS50102"/>
    </source>
</evidence>
<dbReference type="InterPro" id="IPR012677">
    <property type="entry name" value="Nucleotide-bd_a/b_plait_sf"/>
</dbReference>
<dbReference type="GO" id="GO:0003723">
    <property type="term" value="F:RNA binding"/>
    <property type="evidence" value="ECO:0007669"/>
    <property type="project" value="UniProtKB-UniRule"/>
</dbReference>
<evidence type="ECO:0000259" key="8">
    <source>
        <dbReference type="PROSITE" id="PS50158"/>
    </source>
</evidence>
<dbReference type="Pfam" id="PF00098">
    <property type="entry name" value="zf-CCHC"/>
    <property type="match status" value="1"/>
</dbReference>
<comment type="subcellular location">
    <subcellularLocation>
        <location evidence="1">Nucleus</location>
    </subcellularLocation>
</comment>
<sequence>MSKKMSRYPSDRKVYVGDLGNSARKNDLEYAFGAYGTLRSVWIARNPPGFAFVEFESARDAADAVRGLDGRTVCGRRARVELSTGKFAGGGSGRGGDRRGMRDRSRRNNSDDNKCYECGGRGHYARECRRRDSRRGSRRRSNSRSRSRSASRNHRSRSRSAASASRSRSRSRSVSANKSSRKSRDVAYNSKSRENGRSTTENGSTYHRYSEDERNGGTGGASPSPKRRYDDSVSPSPRRNIPTKRNRRGDSTPSRSSSRRD</sequence>
<evidence type="ECO:0000313" key="10">
    <source>
        <dbReference type="Proteomes" id="UP001652620"/>
    </source>
</evidence>
<dbReference type="FunFam" id="3.30.70.330:FF:000681">
    <property type="entry name" value="X16 splicing factor, isoform B"/>
    <property type="match status" value="1"/>
</dbReference>
<dbReference type="OMA" id="VERSHGM"/>
<dbReference type="SMR" id="A0A034W0P6"/>
<dbReference type="GO" id="GO:0005634">
    <property type="term" value="C:nucleus"/>
    <property type="evidence" value="ECO:0007669"/>
    <property type="project" value="UniProtKB-SubCell"/>
</dbReference>
<gene>
    <name evidence="9" type="primary">SRSF7</name>
    <name evidence="11" type="synonym">LOC125775347</name>
</gene>
<feature type="domain" description="CCHC-type" evidence="8">
    <location>
        <begin position="114"/>
        <end position="130"/>
    </location>
</feature>
<feature type="region of interest" description="Disordered" evidence="6">
    <location>
        <begin position="85"/>
        <end position="261"/>
    </location>
</feature>
<keyword evidence="4" id="KW-0863">Zinc-finger</keyword>
<dbReference type="PANTHER" id="PTHR48038">
    <property type="entry name" value="RIBONUCLEOPROTEIN RB97D"/>
    <property type="match status" value="1"/>
</dbReference>
<feature type="compositionally biased region" description="Low complexity" evidence="6">
    <location>
        <begin position="251"/>
        <end position="261"/>
    </location>
</feature>
<dbReference type="PANTHER" id="PTHR48038:SF3">
    <property type="entry name" value="SPLICING FACTOR, ARGININE_SERINE-RICH 1-RELATED"/>
    <property type="match status" value="1"/>
</dbReference>
<evidence type="ECO:0000256" key="6">
    <source>
        <dbReference type="SAM" id="MobiDB-lite"/>
    </source>
</evidence>
<dbReference type="PROSITE" id="PS50102">
    <property type="entry name" value="RRM"/>
    <property type="match status" value="1"/>
</dbReference>
<dbReference type="Gene3D" id="4.10.60.10">
    <property type="entry name" value="Zinc finger, CCHC-type"/>
    <property type="match status" value="1"/>
</dbReference>
<proteinExistence type="predicted"/>
<dbReference type="InterPro" id="IPR000504">
    <property type="entry name" value="RRM_dom"/>
</dbReference>
<feature type="compositionally biased region" description="Basic residues" evidence="6">
    <location>
        <begin position="131"/>
        <end position="158"/>
    </location>
</feature>
<dbReference type="EMBL" id="GAKP01009781">
    <property type="protein sequence ID" value="JAC49171.1"/>
    <property type="molecule type" value="Transcribed_RNA"/>
</dbReference>
<dbReference type="SUPFAM" id="SSF54928">
    <property type="entry name" value="RNA-binding domain, RBD"/>
    <property type="match status" value="1"/>
</dbReference>
<dbReference type="OrthoDB" id="5970at2759"/>
<reference evidence="9" key="1">
    <citation type="journal article" date="2014" name="BMC Genomics">
        <title>Characterizing the developmental transcriptome of the oriental fruit fly, Bactrocera dorsalis (Diptera: Tephritidae) through comparative genomic analysis with Drosophila melanogaster utilizing modENCODE datasets.</title>
        <authorList>
            <person name="Geib S.M."/>
            <person name="Calla B."/>
            <person name="Hall B."/>
            <person name="Hou S."/>
            <person name="Manoukis N.C."/>
        </authorList>
    </citation>
    <scope>NUCLEOTIDE SEQUENCE</scope>
    <source>
        <strain evidence="9">Punador</strain>
    </source>
</reference>
<evidence type="ECO:0000256" key="2">
    <source>
        <dbReference type="ARBA" id="ARBA00022884"/>
    </source>
</evidence>
<keyword evidence="4" id="KW-0862">Zinc</keyword>
<dbReference type="GO" id="GO:0008270">
    <property type="term" value="F:zinc ion binding"/>
    <property type="evidence" value="ECO:0007669"/>
    <property type="project" value="UniProtKB-KW"/>
</dbReference>
<dbReference type="SMART" id="SM00360">
    <property type="entry name" value="RRM"/>
    <property type="match status" value="1"/>
</dbReference>
<evidence type="ECO:0000256" key="4">
    <source>
        <dbReference type="PROSITE-ProRule" id="PRU00047"/>
    </source>
</evidence>
<dbReference type="Proteomes" id="UP001652620">
    <property type="component" value="Unplaced"/>
</dbReference>
<organism evidence="9">
    <name type="scientific">Bactrocera dorsalis</name>
    <name type="common">Oriental fruit fly</name>
    <name type="synonym">Dacus dorsalis</name>
    <dbReference type="NCBI Taxonomy" id="27457"/>
    <lineage>
        <taxon>Eukaryota</taxon>
        <taxon>Metazoa</taxon>
        <taxon>Ecdysozoa</taxon>
        <taxon>Arthropoda</taxon>
        <taxon>Hexapoda</taxon>
        <taxon>Insecta</taxon>
        <taxon>Pterygota</taxon>
        <taxon>Neoptera</taxon>
        <taxon>Endopterygota</taxon>
        <taxon>Diptera</taxon>
        <taxon>Brachycera</taxon>
        <taxon>Muscomorpha</taxon>
        <taxon>Tephritoidea</taxon>
        <taxon>Tephritidae</taxon>
        <taxon>Bactrocera</taxon>
        <taxon>Bactrocera</taxon>
    </lineage>
</organism>
<dbReference type="PROSITE" id="PS50158">
    <property type="entry name" value="ZF_CCHC"/>
    <property type="match status" value="1"/>
</dbReference>
<dbReference type="Pfam" id="PF00076">
    <property type="entry name" value="RRM_1"/>
    <property type="match status" value="1"/>
</dbReference>
<feature type="compositionally biased region" description="Basic and acidic residues" evidence="6">
    <location>
        <begin position="95"/>
        <end position="115"/>
    </location>
</feature>
<feature type="compositionally biased region" description="Polar residues" evidence="6">
    <location>
        <begin position="197"/>
        <end position="207"/>
    </location>
</feature>
<feature type="compositionally biased region" description="Low complexity" evidence="6">
    <location>
        <begin position="159"/>
        <end position="178"/>
    </location>
</feature>
<evidence type="ECO:0000313" key="9">
    <source>
        <dbReference type="EMBL" id="JAC49171.1"/>
    </source>
</evidence>
<dbReference type="AlphaFoldDB" id="A0A034W0P6"/>
<dbReference type="CDD" id="cd12373">
    <property type="entry name" value="RRM_SRSF3_like"/>
    <property type="match status" value="1"/>
</dbReference>
<evidence type="ECO:0000256" key="5">
    <source>
        <dbReference type="PROSITE-ProRule" id="PRU00176"/>
    </source>
</evidence>
<feature type="domain" description="RRM" evidence="7">
    <location>
        <begin position="12"/>
        <end position="85"/>
    </location>
</feature>
<dbReference type="SMART" id="SM00343">
    <property type="entry name" value="ZnF_C2HC"/>
    <property type="match status" value="1"/>
</dbReference>
<dbReference type="InterPro" id="IPR036875">
    <property type="entry name" value="Znf_CCHC_sf"/>
</dbReference>
<evidence type="ECO:0000313" key="11">
    <source>
        <dbReference type="RefSeq" id="XP_049318219.1"/>
    </source>
</evidence>
<evidence type="ECO:0000256" key="3">
    <source>
        <dbReference type="ARBA" id="ARBA00023242"/>
    </source>
</evidence>
<dbReference type="InterPro" id="IPR001878">
    <property type="entry name" value="Znf_CCHC"/>
</dbReference>
<evidence type="ECO:0000256" key="1">
    <source>
        <dbReference type="ARBA" id="ARBA00004123"/>
    </source>
</evidence>
<protein>
    <submittedName>
        <fullName evidence="11">Serine/arginine-rich splicing factor 3-like</fullName>
    </submittedName>
    <submittedName>
        <fullName evidence="9">Serine/arginine-rich splicing factor 7</fullName>
    </submittedName>
</protein>
<dbReference type="RefSeq" id="XP_049318219.1">
    <property type="nucleotide sequence ID" value="XM_049462262.1"/>
</dbReference>
<reference evidence="11" key="2">
    <citation type="submission" date="2025-05" db="UniProtKB">
        <authorList>
            <consortium name="RefSeq"/>
        </authorList>
    </citation>
    <scope>IDENTIFICATION</scope>
</reference>
<keyword evidence="2 5" id="KW-0694">RNA-binding</keyword>
<keyword evidence="10" id="KW-1185">Reference proteome</keyword>
<accession>A0A034W0P6</accession>
<name>A0A034W0P6_BACDO</name>
<dbReference type="SUPFAM" id="SSF57756">
    <property type="entry name" value="Retrovirus zinc finger-like domains"/>
    <property type="match status" value="1"/>
</dbReference>
<dbReference type="Gene3D" id="3.30.70.330">
    <property type="match status" value="1"/>
</dbReference>